<dbReference type="InterPro" id="IPR010131">
    <property type="entry name" value="MdtP/NodT-like"/>
</dbReference>
<dbReference type="GO" id="GO:0015562">
    <property type="term" value="F:efflux transmembrane transporter activity"/>
    <property type="evidence" value="ECO:0007669"/>
    <property type="project" value="InterPro"/>
</dbReference>
<dbReference type="SUPFAM" id="SSF56954">
    <property type="entry name" value="Outer membrane efflux proteins (OEP)"/>
    <property type="match status" value="1"/>
</dbReference>
<protein>
    <submittedName>
        <fullName evidence="1">TolC family protein</fullName>
    </submittedName>
</protein>
<gene>
    <name evidence="1" type="ORF">H8R02_02425</name>
</gene>
<dbReference type="EMBL" id="JACORU010000001">
    <property type="protein sequence ID" value="MBC5763290.1"/>
    <property type="molecule type" value="Genomic_DNA"/>
</dbReference>
<dbReference type="Proteomes" id="UP000596827">
    <property type="component" value="Unassembled WGS sequence"/>
</dbReference>
<comment type="caution">
    <text evidence="1">The sequence shown here is derived from an EMBL/GenBank/DDBJ whole genome shotgun (WGS) entry which is preliminary data.</text>
</comment>
<sequence length="656" mass="72544">MDVVRKEKWRGPRALCSLGAAALLAGCSVMPRPLTLQENSTQAQQDLAAITARLEPVKGPMTLPDATARAIRNNLELRVRQMEQMVQSGQLDVSRYDMLPRLALSAGYSWRNNDAFGVGYQPDGTISTTPSAASERIRSTANAALSWNVLDFGLSYFRARQNADNVLIAEERRRRALQNLVQDVRLAWWRAEAAQRLLPQMDKMIEQIDQAAERSRLIESRRLMSPLQIIAYRRSLLDLQQQLSQRRQELAQWRSEFSELVGIAPGERYRIAGPASTAALVAPELTTRAEDLAAMALERRPELAEERLRVRITADEGKRQLLSLMPNLSLAFGPNYDSNRFLVNNEWVDATGGVALNLLKLLSLPAMQRAQKANVELDRARREALTMAVMAQTHVAVSRYELLRHEMGIWNQALADDRALLQSMQAAQQSGFETELELMRAAARVAITEINRDIIHANLEHAMGRVMNSVGYDIVDAQTNVDDGPTLAKQLDGALAQFGQQHFRLVANTPVSPVGIGEIVGVPNESLADFRQSMVNVMNVSRFTLDQRSPAVKVDVAVKMAPQQPSGRPVNVKVTLSDGPSGNLLQVVQMNSMLVEPVTQDQWKVLGEAAVFKVADVLRRLVGGTPRARDTLSLTEGGALRLDRTWSGPAPAPATP</sequence>
<keyword evidence="2" id="KW-1185">Reference proteome</keyword>
<name>A0A923M3J9_9BURK</name>
<dbReference type="PANTHER" id="PTHR30203">
    <property type="entry name" value="OUTER MEMBRANE CATION EFFLUX PROTEIN"/>
    <property type="match status" value="1"/>
</dbReference>
<proteinExistence type="predicted"/>
<dbReference type="PROSITE" id="PS51257">
    <property type="entry name" value="PROKAR_LIPOPROTEIN"/>
    <property type="match status" value="1"/>
</dbReference>
<organism evidence="1 2">
    <name type="scientific">Ramlibacter albus</name>
    <dbReference type="NCBI Taxonomy" id="2079448"/>
    <lineage>
        <taxon>Bacteria</taxon>
        <taxon>Pseudomonadati</taxon>
        <taxon>Pseudomonadota</taxon>
        <taxon>Betaproteobacteria</taxon>
        <taxon>Burkholderiales</taxon>
        <taxon>Comamonadaceae</taxon>
        <taxon>Ramlibacter</taxon>
    </lineage>
</organism>
<evidence type="ECO:0000313" key="1">
    <source>
        <dbReference type="EMBL" id="MBC5763290.1"/>
    </source>
</evidence>
<evidence type="ECO:0000313" key="2">
    <source>
        <dbReference type="Proteomes" id="UP000596827"/>
    </source>
</evidence>
<reference evidence="1" key="1">
    <citation type="submission" date="2020-08" db="EMBL/GenBank/DDBJ databases">
        <title>Ramlibacter sp. GTP1 16S ribosomal RNA gene genome sequencing and assembly.</title>
        <authorList>
            <person name="Kang M."/>
        </authorList>
    </citation>
    <scope>NUCLEOTIDE SEQUENCE</scope>
    <source>
        <strain evidence="1">GTP1</strain>
    </source>
</reference>
<dbReference type="AlphaFoldDB" id="A0A923M3J9"/>
<dbReference type="RefSeq" id="WP_187079746.1">
    <property type="nucleotide sequence ID" value="NZ_JACORU010000001.1"/>
</dbReference>
<accession>A0A923M3J9</accession>
<dbReference type="Gene3D" id="1.20.1600.10">
    <property type="entry name" value="Outer membrane efflux proteins (OEP)"/>
    <property type="match status" value="1"/>
</dbReference>